<proteinExistence type="predicted"/>
<evidence type="ECO:0000313" key="3">
    <source>
        <dbReference type="Proteomes" id="UP001596496"/>
    </source>
</evidence>
<evidence type="ECO:0000259" key="1">
    <source>
        <dbReference type="Pfam" id="PF04149"/>
    </source>
</evidence>
<gene>
    <name evidence="2" type="ORF">ACFQSB_01050</name>
</gene>
<dbReference type="Pfam" id="PF04149">
    <property type="entry name" value="DUF397"/>
    <property type="match status" value="1"/>
</dbReference>
<dbReference type="InterPro" id="IPR007278">
    <property type="entry name" value="DUF397"/>
</dbReference>
<keyword evidence="3" id="KW-1185">Reference proteome</keyword>
<dbReference type="EMBL" id="JBHTCG010000001">
    <property type="protein sequence ID" value="MFC7380770.1"/>
    <property type="molecule type" value="Genomic_DNA"/>
</dbReference>
<evidence type="ECO:0000313" key="2">
    <source>
        <dbReference type="EMBL" id="MFC7380770.1"/>
    </source>
</evidence>
<dbReference type="RefSeq" id="WP_380823780.1">
    <property type="nucleotide sequence ID" value="NZ_JBHTCG010000001.1"/>
</dbReference>
<organism evidence="2 3">
    <name type="scientific">Sphaerisporangium rhizosphaerae</name>
    <dbReference type="NCBI Taxonomy" id="2269375"/>
    <lineage>
        <taxon>Bacteria</taxon>
        <taxon>Bacillati</taxon>
        <taxon>Actinomycetota</taxon>
        <taxon>Actinomycetes</taxon>
        <taxon>Streptosporangiales</taxon>
        <taxon>Streptosporangiaceae</taxon>
        <taxon>Sphaerisporangium</taxon>
    </lineage>
</organism>
<accession>A0ABW2NXA2</accession>
<sequence>MTRELEEVTWRKSSWSGPDGGNCVEVAQFSGGRRGVRDSKNPLGPVLVCEGSAWEMFIDGLKEGARRTFCGGMG</sequence>
<comment type="caution">
    <text evidence="2">The sequence shown here is derived from an EMBL/GenBank/DDBJ whole genome shotgun (WGS) entry which is preliminary data.</text>
</comment>
<dbReference type="Proteomes" id="UP001596496">
    <property type="component" value="Unassembled WGS sequence"/>
</dbReference>
<reference evidence="3" key="1">
    <citation type="journal article" date="2019" name="Int. J. Syst. Evol. Microbiol.">
        <title>The Global Catalogue of Microorganisms (GCM) 10K type strain sequencing project: providing services to taxonomists for standard genome sequencing and annotation.</title>
        <authorList>
            <consortium name="The Broad Institute Genomics Platform"/>
            <consortium name="The Broad Institute Genome Sequencing Center for Infectious Disease"/>
            <person name="Wu L."/>
            <person name="Ma J."/>
        </authorList>
    </citation>
    <scope>NUCLEOTIDE SEQUENCE [LARGE SCALE GENOMIC DNA]</scope>
    <source>
        <strain evidence="3">CECT 7649</strain>
    </source>
</reference>
<protein>
    <submittedName>
        <fullName evidence="2">DUF397 domain-containing protein</fullName>
    </submittedName>
</protein>
<name>A0ABW2NXA2_9ACTN</name>
<feature type="domain" description="DUF397" evidence="1">
    <location>
        <begin position="9"/>
        <end position="62"/>
    </location>
</feature>